<dbReference type="AlphaFoldDB" id="A0A2S6NGJ8"/>
<dbReference type="PANTHER" id="PTHR43463">
    <property type="entry name" value="NICOTINATE-NUCLEOTIDE--DIMETHYLBENZIMIDAZOLE PHOSPHORIBOSYLTRANSFERASE"/>
    <property type="match status" value="1"/>
</dbReference>
<dbReference type="EC" id="2.4.2.21" evidence="3 10"/>
<gene>
    <name evidence="10" type="primary">cobT</name>
    <name evidence="11" type="ORF">CCS01_13690</name>
</gene>
<evidence type="ECO:0000313" key="11">
    <source>
        <dbReference type="EMBL" id="PPQ33720.1"/>
    </source>
</evidence>
<dbReference type="InterPro" id="IPR017846">
    <property type="entry name" value="Nict_dMeBzImd_PRibTrfase_bact"/>
</dbReference>
<evidence type="ECO:0000256" key="6">
    <source>
        <dbReference type="ARBA" id="ARBA00022676"/>
    </source>
</evidence>
<reference evidence="11 12" key="1">
    <citation type="journal article" date="2018" name="Arch. Microbiol.">
        <title>New insights into the metabolic potential of the phototrophic purple bacterium Rhodopila globiformis DSM 161(T) from its draft genome sequence and evidence for a vanadium-dependent nitrogenase.</title>
        <authorList>
            <person name="Imhoff J.F."/>
            <person name="Rahn T."/>
            <person name="Kunzel S."/>
            <person name="Neulinger S.C."/>
        </authorList>
    </citation>
    <scope>NUCLEOTIDE SEQUENCE [LARGE SCALE GENOMIC DNA]</scope>
    <source>
        <strain evidence="11 12">DSM 161</strain>
    </source>
</reference>
<dbReference type="NCBIfam" id="TIGR03160">
    <property type="entry name" value="cobT_DBIPRT"/>
    <property type="match status" value="1"/>
</dbReference>
<evidence type="ECO:0000256" key="7">
    <source>
        <dbReference type="ARBA" id="ARBA00022679"/>
    </source>
</evidence>
<dbReference type="InterPro" id="IPR023195">
    <property type="entry name" value="Nict_dMeBzImd_PRibTrfase_N"/>
</dbReference>
<comment type="pathway">
    <text evidence="1 10">Nucleoside biosynthesis; alpha-ribazole biosynthesis; alpha-ribazole from 5,6-dimethylbenzimidazole: step 1/2.</text>
</comment>
<feature type="active site" description="Proton acceptor" evidence="10">
    <location>
        <position position="317"/>
    </location>
</feature>
<dbReference type="NCBIfam" id="NF000996">
    <property type="entry name" value="PRK00105.1"/>
    <property type="match status" value="1"/>
</dbReference>
<evidence type="ECO:0000256" key="10">
    <source>
        <dbReference type="HAMAP-Rule" id="MF_00230"/>
    </source>
</evidence>
<name>A0A2S6NGJ8_RHOGL</name>
<dbReference type="Pfam" id="PF02277">
    <property type="entry name" value="DBI_PRT"/>
    <property type="match status" value="1"/>
</dbReference>
<comment type="similarity">
    <text evidence="2 10">Belongs to the CobT family.</text>
</comment>
<evidence type="ECO:0000256" key="3">
    <source>
        <dbReference type="ARBA" id="ARBA00011991"/>
    </source>
</evidence>
<protein>
    <recommendedName>
        <fullName evidence="4 10">Nicotinate-nucleotide--dimethylbenzimidazole phosphoribosyltransferase</fullName>
        <shortName evidence="10">NN:DBI PRT</shortName>
        <ecNumber evidence="3 10">2.4.2.21</ecNumber>
    </recommendedName>
    <alternativeName>
        <fullName evidence="8 10">N(1)-alpha-phosphoribosyltransferase</fullName>
    </alternativeName>
</protein>
<dbReference type="Proteomes" id="UP000239724">
    <property type="component" value="Unassembled WGS sequence"/>
</dbReference>
<dbReference type="CDD" id="cd02439">
    <property type="entry name" value="DMB-PRT_CobT"/>
    <property type="match status" value="1"/>
</dbReference>
<evidence type="ECO:0000256" key="4">
    <source>
        <dbReference type="ARBA" id="ARBA00015486"/>
    </source>
</evidence>
<dbReference type="InterPro" id="IPR003200">
    <property type="entry name" value="Nict_dMeBzImd_PRibTrfase"/>
</dbReference>
<dbReference type="GO" id="GO:0009236">
    <property type="term" value="P:cobalamin biosynthetic process"/>
    <property type="evidence" value="ECO:0007669"/>
    <property type="project" value="UniProtKB-UniRule"/>
</dbReference>
<accession>A0A2S6NGJ8</accession>
<keyword evidence="5 10" id="KW-0169">Cobalamin biosynthesis</keyword>
<dbReference type="OrthoDB" id="9781491at2"/>
<dbReference type="RefSeq" id="WP_104519405.1">
    <property type="nucleotide sequence ID" value="NZ_NHRY01000139.1"/>
</dbReference>
<dbReference type="UniPathway" id="UPA00061">
    <property type="reaction ID" value="UER00516"/>
</dbReference>
<keyword evidence="12" id="KW-1185">Reference proteome</keyword>
<organism evidence="11 12">
    <name type="scientific">Rhodopila globiformis</name>
    <name type="common">Rhodopseudomonas globiformis</name>
    <dbReference type="NCBI Taxonomy" id="1071"/>
    <lineage>
        <taxon>Bacteria</taxon>
        <taxon>Pseudomonadati</taxon>
        <taxon>Pseudomonadota</taxon>
        <taxon>Alphaproteobacteria</taxon>
        <taxon>Acetobacterales</taxon>
        <taxon>Acetobacteraceae</taxon>
        <taxon>Rhodopila</taxon>
    </lineage>
</organism>
<dbReference type="InterPro" id="IPR036087">
    <property type="entry name" value="Nict_dMeBzImd_PRibTrfase_sf"/>
</dbReference>
<evidence type="ECO:0000256" key="2">
    <source>
        <dbReference type="ARBA" id="ARBA00007110"/>
    </source>
</evidence>
<evidence type="ECO:0000256" key="8">
    <source>
        <dbReference type="ARBA" id="ARBA00030686"/>
    </source>
</evidence>
<evidence type="ECO:0000256" key="9">
    <source>
        <dbReference type="ARBA" id="ARBA00047340"/>
    </source>
</evidence>
<comment type="function">
    <text evidence="10">Catalyzes the synthesis of alpha-ribazole-5'-phosphate from nicotinate mononucleotide (NAMN) and 5,6-dimethylbenzimidazole (DMB).</text>
</comment>
<dbReference type="GO" id="GO:0008939">
    <property type="term" value="F:nicotinate-nucleotide-dimethylbenzimidazole phosphoribosyltransferase activity"/>
    <property type="evidence" value="ECO:0007669"/>
    <property type="project" value="UniProtKB-UniRule"/>
</dbReference>
<keyword evidence="7 10" id="KW-0808">Transferase</keyword>
<dbReference type="PANTHER" id="PTHR43463:SF1">
    <property type="entry name" value="NICOTINATE-NUCLEOTIDE--DIMETHYLBENZIMIDAZOLE PHOSPHORIBOSYLTRANSFERASE"/>
    <property type="match status" value="1"/>
</dbReference>
<evidence type="ECO:0000256" key="5">
    <source>
        <dbReference type="ARBA" id="ARBA00022573"/>
    </source>
</evidence>
<dbReference type="Gene3D" id="1.10.1610.10">
    <property type="match status" value="1"/>
</dbReference>
<comment type="caution">
    <text evidence="11">The sequence shown here is derived from an EMBL/GenBank/DDBJ whole genome shotgun (WGS) entry which is preliminary data.</text>
</comment>
<sequence length="352" mass="36194">MTDRPWTPPAIPPLAQHRAAELQARIDFKTKPPGSLGRLEEIALQLGLMQDTTHPELRKPTVVVFAGDHGLAAEGVSPFPPEVTPQMVANYLAGGAGINVFARAANLAIVVVDAGVAVDLRPHPDLLVRKVRYGTRNALHEDAMTDAEVALCLSRGAEVVAGVAASGCNAILPGEMGIGNTSSAALLTSALAPAPLDECIGIGAGHVGPGLAHKKAVLAKVQQRRPDVHDPLAALAAFGGCEIAMMTGAMLEAASRRMLIVVDGLISTAAALVAARIDPAVTGYMLFAHASGDRSHHHALQALGGKPLLDLGLRLGEATGAALAWPLIAASAGFLAEMATFESAAVSQRTAP</sequence>
<dbReference type="EMBL" id="NHRY01000139">
    <property type="protein sequence ID" value="PPQ33720.1"/>
    <property type="molecule type" value="Genomic_DNA"/>
</dbReference>
<dbReference type="FunFam" id="3.40.50.10210:FF:000001">
    <property type="entry name" value="Nicotinate-nucleotide--dimethylbenzimidazole phosphoribosyltransferase"/>
    <property type="match status" value="1"/>
</dbReference>
<evidence type="ECO:0000256" key="1">
    <source>
        <dbReference type="ARBA" id="ARBA00005049"/>
    </source>
</evidence>
<comment type="catalytic activity">
    <reaction evidence="9 10">
        <text>5,6-dimethylbenzimidazole + nicotinate beta-D-ribonucleotide = alpha-ribazole 5'-phosphate + nicotinate + H(+)</text>
        <dbReference type="Rhea" id="RHEA:11196"/>
        <dbReference type="ChEBI" id="CHEBI:15378"/>
        <dbReference type="ChEBI" id="CHEBI:15890"/>
        <dbReference type="ChEBI" id="CHEBI:32544"/>
        <dbReference type="ChEBI" id="CHEBI:57502"/>
        <dbReference type="ChEBI" id="CHEBI:57918"/>
        <dbReference type="EC" id="2.4.2.21"/>
    </reaction>
</comment>
<keyword evidence="6 10" id="KW-0328">Glycosyltransferase</keyword>
<dbReference type="HAMAP" id="MF_00230">
    <property type="entry name" value="CobT"/>
    <property type="match status" value="1"/>
</dbReference>
<dbReference type="Gene3D" id="3.40.50.10210">
    <property type="match status" value="1"/>
</dbReference>
<evidence type="ECO:0000313" key="12">
    <source>
        <dbReference type="Proteomes" id="UP000239724"/>
    </source>
</evidence>
<proteinExistence type="inferred from homology"/>
<dbReference type="SUPFAM" id="SSF52733">
    <property type="entry name" value="Nicotinate mononucleotide:5,6-dimethylbenzimidazole phosphoribosyltransferase (CobT)"/>
    <property type="match status" value="1"/>
</dbReference>